<protein>
    <submittedName>
        <fullName evidence="1">Uncharacterized protein</fullName>
    </submittedName>
</protein>
<evidence type="ECO:0000313" key="2">
    <source>
        <dbReference type="Proteomes" id="UP000034392"/>
    </source>
</evidence>
<reference evidence="1" key="1">
    <citation type="submission" date="2015-05" db="EMBL/GenBank/DDBJ databases">
        <title>The complete genome of Altererythrobacter atlanticus strain 26DY36.</title>
        <authorList>
            <person name="Wu Y.-H."/>
            <person name="Cheng H."/>
            <person name="Wu X.-W."/>
        </authorList>
    </citation>
    <scope>NUCLEOTIDE SEQUENCE [LARGE SCALE GENOMIC DNA]</scope>
    <source>
        <strain evidence="1">26DY36</strain>
    </source>
</reference>
<organism evidence="1 2">
    <name type="scientific">Croceibacterium atlanticum</name>
    <dbReference type="NCBI Taxonomy" id="1267766"/>
    <lineage>
        <taxon>Bacteria</taxon>
        <taxon>Pseudomonadati</taxon>
        <taxon>Pseudomonadota</taxon>
        <taxon>Alphaproteobacteria</taxon>
        <taxon>Sphingomonadales</taxon>
        <taxon>Erythrobacteraceae</taxon>
        <taxon>Croceibacterium</taxon>
    </lineage>
</organism>
<proteinExistence type="predicted"/>
<evidence type="ECO:0000313" key="1">
    <source>
        <dbReference type="EMBL" id="AKH41320.1"/>
    </source>
</evidence>
<dbReference type="PROSITE" id="PS51257">
    <property type="entry name" value="PROKAR_LIPOPROTEIN"/>
    <property type="match status" value="1"/>
</dbReference>
<dbReference type="PATRIC" id="fig|1267766.3.peg.263"/>
<dbReference type="STRING" id="1267766.WYH_00256"/>
<dbReference type="OrthoDB" id="7406667at2"/>
<dbReference type="KEGG" id="aay:WYH_00256"/>
<dbReference type="EMBL" id="CP011452">
    <property type="protein sequence ID" value="AKH41320.1"/>
    <property type="molecule type" value="Genomic_DNA"/>
</dbReference>
<gene>
    <name evidence="1" type="ORF">WYH_00256</name>
</gene>
<keyword evidence="2" id="KW-1185">Reference proteome</keyword>
<name>A0A0F7KRA5_9SPHN</name>
<sequence>MRGIALLAAMLLAGCTTAAPDGADGDVPPPAPFANDPQQPLLALFEHVIGDYFALAGDDAPTTCAILRDGGEAGSGLTADQEEALLLRFPRLAPAGRCQWDGQQYADSITGDRATVIDIYQFACDDPRNCSGSVNIRGPGACRPAVQYSMLYAGDAWQFARSERLPGE</sequence>
<accession>A0A0F7KRA5</accession>
<dbReference type="RefSeq" id="WP_046902382.1">
    <property type="nucleotide sequence ID" value="NZ_CP011452.2"/>
</dbReference>
<dbReference type="Proteomes" id="UP000034392">
    <property type="component" value="Chromosome"/>
</dbReference>
<dbReference type="AlphaFoldDB" id="A0A0F7KRA5"/>